<accession>A0A1R4K4N7</accession>
<dbReference type="AlphaFoldDB" id="A0A1R4K4N7"/>
<keyword evidence="2" id="KW-1185">Reference proteome</keyword>
<evidence type="ECO:0000313" key="2">
    <source>
        <dbReference type="Proteomes" id="UP000188342"/>
    </source>
</evidence>
<sequence>MAATADRRELAKLLHLDVPTVDLLLTARDKLPGRTAEPATIEPTQAKLTSCPGWCDGHTPDEAAEFTAGAAQFHDKVLWDGAKHGTVSVAQYAPAVSEDDGTEELPYVNFWVADVAGLGYDDTKAMIDALKVAQGLVDGLRALNTQTLGTTKSNPDIADSESPRAPRFAPEVVEWATTVLAGGEQA</sequence>
<dbReference type="STRING" id="1255658.FM114_11475"/>
<gene>
    <name evidence="1" type="ORF">FM114_11475</name>
</gene>
<organism evidence="1 2">
    <name type="scientific">Luteococcus japonicus LSP_Lj1</name>
    <dbReference type="NCBI Taxonomy" id="1255658"/>
    <lineage>
        <taxon>Bacteria</taxon>
        <taxon>Bacillati</taxon>
        <taxon>Actinomycetota</taxon>
        <taxon>Actinomycetes</taxon>
        <taxon>Propionibacteriales</taxon>
        <taxon>Propionibacteriaceae</taxon>
        <taxon>Luteococcus</taxon>
    </lineage>
</organism>
<protein>
    <submittedName>
        <fullName evidence="1">Uncharacterized protein</fullName>
    </submittedName>
</protein>
<dbReference type="Proteomes" id="UP000188342">
    <property type="component" value="Unassembled WGS sequence"/>
</dbReference>
<evidence type="ECO:0000313" key="1">
    <source>
        <dbReference type="EMBL" id="SJN39330.1"/>
    </source>
</evidence>
<reference evidence="1 2" key="1">
    <citation type="submission" date="2017-02" db="EMBL/GenBank/DDBJ databases">
        <authorList>
            <person name="Peterson S.W."/>
        </authorList>
    </citation>
    <scope>NUCLEOTIDE SEQUENCE [LARGE SCALE GENOMIC DNA]</scope>
    <source>
        <strain evidence="1 2">LSP_Lj1</strain>
    </source>
</reference>
<proteinExistence type="predicted"/>
<dbReference type="EMBL" id="FUKQ01000044">
    <property type="protein sequence ID" value="SJN39330.1"/>
    <property type="molecule type" value="Genomic_DNA"/>
</dbReference>
<name>A0A1R4K4N7_9ACTN</name>